<keyword evidence="2" id="KW-0238">DNA-binding</keyword>
<gene>
    <name evidence="2" type="ORF">ACFFJH_08250</name>
</gene>
<dbReference type="RefSeq" id="WP_390211589.1">
    <property type="nucleotide sequence ID" value="NZ_JBHLXJ010000008.1"/>
</dbReference>
<dbReference type="Gene3D" id="2.40.50.1020">
    <property type="entry name" value="LytTr DNA-binding domain"/>
    <property type="match status" value="1"/>
</dbReference>
<proteinExistence type="predicted"/>
<reference evidence="2 3" key="1">
    <citation type="submission" date="2024-09" db="EMBL/GenBank/DDBJ databases">
        <authorList>
            <person name="Sun Q."/>
            <person name="Mori K."/>
        </authorList>
    </citation>
    <scope>NUCLEOTIDE SEQUENCE [LARGE SCALE GENOMIC DNA]</scope>
    <source>
        <strain evidence="2 3">CCM 8677</strain>
    </source>
</reference>
<dbReference type="PROSITE" id="PS50930">
    <property type="entry name" value="HTH_LYTTR"/>
    <property type="match status" value="1"/>
</dbReference>
<dbReference type="EMBL" id="JBHLXJ010000008">
    <property type="protein sequence ID" value="MFC0349795.1"/>
    <property type="molecule type" value="Genomic_DNA"/>
</dbReference>
<accession>A0ABV6ID88</accession>
<name>A0ABV6ID88_9BURK</name>
<dbReference type="Proteomes" id="UP001589844">
    <property type="component" value="Unassembled WGS sequence"/>
</dbReference>
<comment type="caution">
    <text evidence="2">The sequence shown here is derived from an EMBL/GenBank/DDBJ whole genome shotgun (WGS) entry which is preliminary data.</text>
</comment>
<dbReference type="InterPro" id="IPR007492">
    <property type="entry name" value="LytTR_DNA-bd_dom"/>
</dbReference>
<organism evidence="2 3">
    <name type="scientific">Undibacterium danionis</name>
    <dbReference type="NCBI Taxonomy" id="1812100"/>
    <lineage>
        <taxon>Bacteria</taxon>
        <taxon>Pseudomonadati</taxon>
        <taxon>Pseudomonadota</taxon>
        <taxon>Betaproteobacteria</taxon>
        <taxon>Burkholderiales</taxon>
        <taxon>Oxalobacteraceae</taxon>
        <taxon>Undibacterium</taxon>
    </lineage>
</organism>
<evidence type="ECO:0000259" key="1">
    <source>
        <dbReference type="PROSITE" id="PS50930"/>
    </source>
</evidence>
<keyword evidence="3" id="KW-1185">Reference proteome</keyword>
<dbReference type="GO" id="GO:0003677">
    <property type="term" value="F:DNA binding"/>
    <property type="evidence" value="ECO:0007669"/>
    <property type="project" value="UniProtKB-KW"/>
</dbReference>
<evidence type="ECO:0000313" key="2">
    <source>
        <dbReference type="EMBL" id="MFC0349795.1"/>
    </source>
</evidence>
<dbReference type="Pfam" id="PF04397">
    <property type="entry name" value="LytTR"/>
    <property type="match status" value="1"/>
</dbReference>
<feature type="domain" description="HTH LytTR-type" evidence="1">
    <location>
        <begin position="1"/>
        <end position="67"/>
    </location>
</feature>
<evidence type="ECO:0000313" key="3">
    <source>
        <dbReference type="Proteomes" id="UP001589844"/>
    </source>
</evidence>
<sequence>MRTALKDLIEMLDPEIFWQIHRGTVVNAHAIESAERIDIERLEVSLKNCTERLTVSRSFGYLFRESN</sequence>
<protein>
    <submittedName>
        <fullName evidence="2">LytTR family DNA-binding domain-containing protein</fullName>
    </submittedName>
</protein>